<name>A0A0A9GGJ2_ARUDO</name>
<protein>
    <submittedName>
        <fullName evidence="1">Heat shock protein binding protein</fullName>
    </submittedName>
</protein>
<sequence>MAQPRLRPVGLLDLLDGQRRAFLPGWEAEHLVVVDVILLLPRRRHGHEASIGEAAHDAR</sequence>
<accession>A0A0A9GGJ2</accession>
<dbReference type="AlphaFoldDB" id="A0A0A9GGJ2"/>
<evidence type="ECO:0000313" key="1">
    <source>
        <dbReference type="EMBL" id="JAE21656.1"/>
    </source>
</evidence>
<dbReference type="EMBL" id="GBRH01176240">
    <property type="protein sequence ID" value="JAE21656.1"/>
    <property type="molecule type" value="Transcribed_RNA"/>
</dbReference>
<keyword evidence="1" id="KW-0346">Stress response</keyword>
<proteinExistence type="predicted"/>
<reference evidence="1" key="1">
    <citation type="submission" date="2014-09" db="EMBL/GenBank/DDBJ databases">
        <authorList>
            <person name="Magalhaes I.L.F."/>
            <person name="Oliveira U."/>
            <person name="Santos F.R."/>
            <person name="Vidigal T.H.D.A."/>
            <person name="Brescovit A.D."/>
            <person name="Santos A.J."/>
        </authorList>
    </citation>
    <scope>NUCLEOTIDE SEQUENCE</scope>
    <source>
        <tissue evidence="1">Shoot tissue taken approximately 20 cm above the soil surface</tissue>
    </source>
</reference>
<organism evidence="1">
    <name type="scientific">Arundo donax</name>
    <name type="common">Giant reed</name>
    <name type="synonym">Donax arundinaceus</name>
    <dbReference type="NCBI Taxonomy" id="35708"/>
    <lineage>
        <taxon>Eukaryota</taxon>
        <taxon>Viridiplantae</taxon>
        <taxon>Streptophyta</taxon>
        <taxon>Embryophyta</taxon>
        <taxon>Tracheophyta</taxon>
        <taxon>Spermatophyta</taxon>
        <taxon>Magnoliopsida</taxon>
        <taxon>Liliopsida</taxon>
        <taxon>Poales</taxon>
        <taxon>Poaceae</taxon>
        <taxon>PACMAD clade</taxon>
        <taxon>Arundinoideae</taxon>
        <taxon>Arundineae</taxon>
        <taxon>Arundo</taxon>
    </lineage>
</organism>
<reference evidence="1" key="2">
    <citation type="journal article" date="2015" name="Data Brief">
        <title>Shoot transcriptome of the giant reed, Arundo donax.</title>
        <authorList>
            <person name="Barrero R.A."/>
            <person name="Guerrero F.D."/>
            <person name="Moolhuijzen P."/>
            <person name="Goolsby J.A."/>
            <person name="Tidwell J."/>
            <person name="Bellgard S.E."/>
            <person name="Bellgard M.I."/>
        </authorList>
    </citation>
    <scope>NUCLEOTIDE SEQUENCE</scope>
    <source>
        <tissue evidence="1">Shoot tissue taken approximately 20 cm above the soil surface</tissue>
    </source>
</reference>